<feature type="transmembrane region" description="Helical" evidence="9">
    <location>
        <begin position="115"/>
        <end position="135"/>
    </location>
</feature>
<dbReference type="NCBIfam" id="TIGR00801">
    <property type="entry name" value="ncs2"/>
    <property type="match status" value="1"/>
</dbReference>
<feature type="transmembrane region" description="Helical" evidence="9">
    <location>
        <begin position="175"/>
        <end position="194"/>
    </location>
</feature>
<evidence type="ECO:0000256" key="7">
    <source>
        <dbReference type="ARBA" id="ARBA00023136"/>
    </source>
</evidence>
<evidence type="ECO:0000256" key="2">
    <source>
        <dbReference type="ARBA" id="ARBA00008821"/>
    </source>
</evidence>
<evidence type="ECO:0000256" key="5">
    <source>
        <dbReference type="ARBA" id="ARBA00022692"/>
    </source>
</evidence>
<evidence type="ECO:0000256" key="3">
    <source>
        <dbReference type="ARBA" id="ARBA00022448"/>
    </source>
</evidence>
<feature type="transmembrane region" description="Helical" evidence="9">
    <location>
        <begin position="52"/>
        <end position="70"/>
    </location>
</feature>
<keyword evidence="5 9" id="KW-0812">Transmembrane</keyword>
<dbReference type="Proteomes" id="UP001589628">
    <property type="component" value="Unassembled WGS sequence"/>
</dbReference>
<keyword evidence="3" id="KW-0813">Transport</keyword>
<evidence type="ECO:0000256" key="9">
    <source>
        <dbReference type="SAM" id="Phobius"/>
    </source>
</evidence>
<dbReference type="InterPro" id="IPR006042">
    <property type="entry name" value="Xan_ur_permease"/>
</dbReference>
<evidence type="ECO:0000313" key="11">
    <source>
        <dbReference type="Proteomes" id="UP001589628"/>
    </source>
</evidence>
<keyword evidence="4" id="KW-1003">Cell membrane</keyword>
<dbReference type="NCBIfam" id="TIGR03173">
    <property type="entry name" value="pbuX"/>
    <property type="match status" value="1"/>
</dbReference>
<dbReference type="PANTHER" id="PTHR42810">
    <property type="entry name" value="PURINE PERMEASE C1399.01C-RELATED"/>
    <property type="match status" value="1"/>
</dbReference>
<feature type="transmembrane region" description="Helical" evidence="9">
    <location>
        <begin position="390"/>
        <end position="410"/>
    </location>
</feature>
<dbReference type="Pfam" id="PF00860">
    <property type="entry name" value="Xan_ur_permease"/>
    <property type="match status" value="1"/>
</dbReference>
<evidence type="ECO:0000313" key="10">
    <source>
        <dbReference type="EMBL" id="MFB9886258.1"/>
    </source>
</evidence>
<proteinExistence type="inferred from homology"/>
<dbReference type="RefSeq" id="WP_051527442.1">
    <property type="nucleotide sequence ID" value="NZ_JBHLZN010000002.1"/>
</dbReference>
<feature type="compositionally biased region" description="Low complexity" evidence="8">
    <location>
        <begin position="452"/>
        <end position="470"/>
    </location>
</feature>
<keyword evidence="11" id="KW-1185">Reference proteome</keyword>
<sequence>MTKPHSTLIFGVEDRPNVPTSIFTAFQHILASFIGVITPTLIVGGVLGLGDYVPYLVSMALIVSGIGTFIQARKFGPVGSGLLCLQGTSFGFLSVILSGGMIVKARGGSPEEILATLYGCCFLGAFIEIAVSRFIHKLKRIVTPVVTGTIITLMGLSLVKVAMTDMAGGFGASDLGSIENIGLAALVLGIIVVLNRFNLQFLRMSAIFIGLLVGFAVAAMMGKVNFAGLADFPLLAVPVPFKFGFSFDLAVFIPIGLIFLITALETTGDLTANSMLSKLPVSGPEYIKRIRAGVLADGINSGIAATFNSLPMTTFSQNNGVIQLTGVASRYVAYYMAAILVLLGLFPAVGAMLQLLPKPVLGGATVVMFGTVAAAGVKILAESKLGRRDMLIFAVSIGLGMGVAGVPAAFSGFPEIIRNIFGSPVTIGAFSAIILSLVLPPEEPSIEEVAEAASPTTSAPATQQAALSSS</sequence>
<name>A0ABV5ZCD4_9GAMM</name>
<feature type="transmembrane region" description="Helical" evidence="9">
    <location>
        <begin position="241"/>
        <end position="264"/>
    </location>
</feature>
<dbReference type="EMBL" id="JBHLZN010000002">
    <property type="protein sequence ID" value="MFB9886258.1"/>
    <property type="molecule type" value="Genomic_DNA"/>
</dbReference>
<dbReference type="InterPro" id="IPR017588">
    <property type="entry name" value="UacT-like"/>
</dbReference>
<dbReference type="InterPro" id="IPR006043">
    <property type="entry name" value="NCS2"/>
</dbReference>
<feature type="transmembrane region" description="Helical" evidence="9">
    <location>
        <begin position="201"/>
        <end position="221"/>
    </location>
</feature>
<dbReference type="PROSITE" id="PS01116">
    <property type="entry name" value="XANTH_URACIL_PERMASE"/>
    <property type="match status" value="1"/>
</dbReference>
<dbReference type="PANTHER" id="PTHR42810:SF2">
    <property type="entry name" value="PURINE PERMEASE C1399.01C-RELATED"/>
    <property type="match status" value="1"/>
</dbReference>
<reference evidence="10 11" key="1">
    <citation type="submission" date="2024-09" db="EMBL/GenBank/DDBJ databases">
        <authorList>
            <person name="Sun Q."/>
            <person name="Mori K."/>
        </authorList>
    </citation>
    <scope>NUCLEOTIDE SEQUENCE [LARGE SCALE GENOMIC DNA]</scope>
    <source>
        <strain evidence="10 11">ATCC 51285</strain>
    </source>
</reference>
<comment type="caution">
    <text evidence="10">The sequence shown here is derived from an EMBL/GenBank/DDBJ whole genome shotgun (WGS) entry which is preliminary data.</text>
</comment>
<organism evidence="10 11">
    <name type="scientific">Balneatrix alpica</name>
    <dbReference type="NCBI Taxonomy" id="75684"/>
    <lineage>
        <taxon>Bacteria</taxon>
        <taxon>Pseudomonadati</taxon>
        <taxon>Pseudomonadota</taxon>
        <taxon>Gammaproteobacteria</taxon>
        <taxon>Oceanospirillales</taxon>
        <taxon>Balneatrichaceae</taxon>
        <taxon>Balneatrix</taxon>
    </lineage>
</organism>
<keyword evidence="7 9" id="KW-0472">Membrane</keyword>
<evidence type="ECO:0000256" key="1">
    <source>
        <dbReference type="ARBA" id="ARBA00004651"/>
    </source>
</evidence>
<accession>A0ABV5ZCD4</accession>
<feature type="transmembrane region" description="Helical" evidence="9">
    <location>
        <begin position="21"/>
        <end position="46"/>
    </location>
</feature>
<evidence type="ECO:0000256" key="8">
    <source>
        <dbReference type="SAM" id="MobiDB-lite"/>
    </source>
</evidence>
<comment type="subcellular location">
    <subcellularLocation>
        <location evidence="1">Cell membrane</location>
        <topology evidence="1">Multi-pass membrane protein</topology>
    </subcellularLocation>
</comment>
<feature type="transmembrane region" description="Helical" evidence="9">
    <location>
        <begin position="82"/>
        <end position="103"/>
    </location>
</feature>
<feature type="transmembrane region" description="Helical" evidence="9">
    <location>
        <begin position="142"/>
        <end position="163"/>
    </location>
</feature>
<keyword evidence="6 9" id="KW-1133">Transmembrane helix</keyword>
<feature type="transmembrane region" description="Helical" evidence="9">
    <location>
        <begin position="360"/>
        <end position="381"/>
    </location>
</feature>
<feature type="region of interest" description="Disordered" evidence="8">
    <location>
        <begin position="448"/>
        <end position="470"/>
    </location>
</feature>
<gene>
    <name evidence="10" type="ORF">ACFFLH_07555</name>
</gene>
<evidence type="ECO:0000256" key="6">
    <source>
        <dbReference type="ARBA" id="ARBA00022989"/>
    </source>
</evidence>
<protein>
    <submittedName>
        <fullName evidence="10">Nucleobase:cation symporter-2 family protein</fullName>
    </submittedName>
</protein>
<comment type="similarity">
    <text evidence="2">Belongs to the nucleobase:cation symporter-2 (NCS2) (TC 2.A.40) family.</text>
</comment>
<dbReference type="NCBIfam" id="NF037981">
    <property type="entry name" value="NCS2_1"/>
    <property type="match status" value="1"/>
</dbReference>
<evidence type="ECO:0000256" key="4">
    <source>
        <dbReference type="ARBA" id="ARBA00022475"/>
    </source>
</evidence>
<feature type="transmembrane region" description="Helical" evidence="9">
    <location>
        <begin position="332"/>
        <end position="354"/>
    </location>
</feature>